<dbReference type="PROSITE" id="PS51257">
    <property type="entry name" value="PROKAR_LIPOPROTEIN"/>
    <property type="match status" value="1"/>
</dbReference>
<feature type="signal peptide" evidence="6">
    <location>
        <begin position="1"/>
        <end position="15"/>
    </location>
</feature>
<reference evidence="8 9" key="1">
    <citation type="submission" date="2021-06" db="EMBL/GenBank/DDBJ databases">
        <title>Caerostris extrusa draft genome.</title>
        <authorList>
            <person name="Kono N."/>
            <person name="Arakawa K."/>
        </authorList>
    </citation>
    <scope>NUCLEOTIDE SEQUENCE [LARGE SCALE GENOMIC DNA]</scope>
</reference>
<comment type="similarity">
    <text evidence="1">Belongs to the peptidase C1 family.</text>
</comment>
<organism evidence="8 9">
    <name type="scientific">Caerostris extrusa</name>
    <name type="common">Bark spider</name>
    <name type="synonym">Caerostris bankana</name>
    <dbReference type="NCBI Taxonomy" id="172846"/>
    <lineage>
        <taxon>Eukaryota</taxon>
        <taxon>Metazoa</taxon>
        <taxon>Ecdysozoa</taxon>
        <taxon>Arthropoda</taxon>
        <taxon>Chelicerata</taxon>
        <taxon>Arachnida</taxon>
        <taxon>Araneae</taxon>
        <taxon>Araneomorphae</taxon>
        <taxon>Entelegynae</taxon>
        <taxon>Araneoidea</taxon>
        <taxon>Araneidae</taxon>
        <taxon>Caerostris</taxon>
    </lineage>
</organism>
<sequence>MKTFIFLALLSVASCKSIDLFDSQLDDLWERFKKKQLDDSSWKTKIAEISRHNLEADLGLRTWTKGLNKYSDLSPEEQRTSMLGYKLPKDFVSEASTWLPPMHAVVPERMDWRENGFVTPVKNQGDCGSCWAFAATGSLEGQHARKTGKLVSLSEQNLVDCTKGNDGCGGGYVALAFHYIKNNKGIDTEISYPYAAKDENAISKFHSGGYMRLCGSSKGDEEALKVAVATVGPISVSIAAASDMFDYSKNGIYDSNKCKNDTKSLNHAVLAVGYGTENGKDYWLVKNSWELALVTMDISKWQEISITCVEPHVPLMYNMNSPPERRMEGDNFCPEGVLWVLSAFIYCKKETKALIKNFKRINK</sequence>
<evidence type="ECO:0000256" key="3">
    <source>
        <dbReference type="ARBA" id="ARBA00022801"/>
    </source>
</evidence>
<evidence type="ECO:0000256" key="5">
    <source>
        <dbReference type="ARBA" id="ARBA00023157"/>
    </source>
</evidence>
<keyword evidence="9" id="KW-1185">Reference proteome</keyword>
<protein>
    <submittedName>
        <fullName evidence="8">Cathepsin K</fullName>
    </submittedName>
</protein>
<proteinExistence type="inferred from homology"/>
<gene>
    <name evidence="8" type="primary">CTSK</name>
    <name evidence="8" type="ORF">CEXT_10501</name>
</gene>
<dbReference type="Gene3D" id="3.90.70.10">
    <property type="entry name" value="Cysteine proteinases"/>
    <property type="match status" value="1"/>
</dbReference>
<dbReference type="PRINTS" id="PR00705">
    <property type="entry name" value="PAPAIN"/>
</dbReference>
<keyword evidence="6" id="KW-0732">Signal</keyword>
<evidence type="ECO:0000313" key="8">
    <source>
        <dbReference type="EMBL" id="GIY89288.1"/>
    </source>
</evidence>
<dbReference type="InterPro" id="IPR000668">
    <property type="entry name" value="Peptidase_C1A_C"/>
</dbReference>
<evidence type="ECO:0000256" key="1">
    <source>
        <dbReference type="ARBA" id="ARBA00008455"/>
    </source>
</evidence>
<dbReference type="GO" id="GO:0006508">
    <property type="term" value="P:proteolysis"/>
    <property type="evidence" value="ECO:0007669"/>
    <property type="project" value="UniProtKB-KW"/>
</dbReference>
<evidence type="ECO:0000256" key="4">
    <source>
        <dbReference type="ARBA" id="ARBA00022807"/>
    </source>
</evidence>
<dbReference type="PROSITE" id="PS00639">
    <property type="entry name" value="THIOL_PROTEASE_HIS"/>
    <property type="match status" value="1"/>
</dbReference>
<keyword evidence="3" id="KW-0378">Hydrolase</keyword>
<dbReference type="SUPFAM" id="SSF54001">
    <property type="entry name" value="Cysteine proteinases"/>
    <property type="match status" value="1"/>
</dbReference>
<accession>A0AAV4X3X7</accession>
<dbReference type="AlphaFoldDB" id="A0AAV4X3X7"/>
<evidence type="ECO:0000259" key="7">
    <source>
        <dbReference type="SMART" id="SM00645"/>
    </source>
</evidence>
<feature type="chain" id="PRO_5043797698" evidence="6">
    <location>
        <begin position="16"/>
        <end position="363"/>
    </location>
</feature>
<dbReference type="PROSITE" id="PS00139">
    <property type="entry name" value="THIOL_PROTEASE_CYS"/>
    <property type="match status" value="1"/>
</dbReference>
<dbReference type="InterPro" id="IPR039417">
    <property type="entry name" value="Peptidase_C1A_papain-like"/>
</dbReference>
<evidence type="ECO:0000313" key="9">
    <source>
        <dbReference type="Proteomes" id="UP001054945"/>
    </source>
</evidence>
<dbReference type="InterPro" id="IPR025660">
    <property type="entry name" value="Pept_his_AS"/>
</dbReference>
<dbReference type="InterPro" id="IPR038765">
    <property type="entry name" value="Papain-like_cys_pep_sf"/>
</dbReference>
<dbReference type="FunFam" id="3.90.70.10:FF:000332">
    <property type="entry name" value="Cathepsin L1"/>
    <property type="match status" value="1"/>
</dbReference>
<dbReference type="InterPro" id="IPR013128">
    <property type="entry name" value="Peptidase_C1A"/>
</dbReference>
<dbReference type="EMBL" id="BPLR01017184">
    <property type="protein sequence ID" value="GIY89288.1"/>
    <property type="molecule type" value="Genomic_DNA"/>
</dbReference>
<name>A0AAV4X3X7_CAEEX</name>
<dbReference type="SMART" id="SM00645">
    <property type="entry name" value="Pept_C1"/>
    <property type="match status" value="1"/>
</dbReference>
<dbReference type="CDD" id="cd02248">
    <property type="entry name" value="Peptidase_C1A"/>
    <property type="match status" value="1"/>
</dbReference>
<keyword evidence="2" id="KW-0645">Protease</keyword>
<feature type="domain" description="Peptidase C1A papain C-terminal" evidence="7">
    <location>
        <begin position="106"/>
        <end position="312"/>
    </location>
</feature>
<comment type="caution">
    <text evidence="8">The sequence shown here is derived from an EMBL/GenBank/DDBJ whole genome shotgun (WGS) entry which is preliminary data.</text>
</comment>
<evidence type="ECO:0000256" key="2">
    <source>
        <dbReference type="ARBA" id="ARBA00022670"/>
    </source>
</evidence>
<evidence type="ECO:0000256" key="6">
    <source>
        <dbReference type="SAM" id="SignalP"/>
    </source>
</evidence>
<dbReference type="Proteomes" id="UP001054945">
    <property type="component" value="Unassembled WGS sequence"/>
</dbReference>
<keyword evidence="4" id="KW-0788">Thiol protease</keyword>
<dbReference type="GO" id="GO:0008234">
    <property type="term" value="F:cysteine-type peptidase activity"/>
    <property type="evidence" value="ECO:0007669"/>
    <property type="project" value="UniProtKB-KW"/>
</dbReference>
<dbReference type="InterPro" id="IPR000169">
    <property type="entry name" value="Pept_cys_AS"/>
</dbReference>
<dbReference type="Pfam" id="PF00112">
    <property type="entry name" value="Peptidase_C1"/>
    <property type="match status" value="1"/>
</dbReference>
<keyword evidence="5" id="KW-1015">Disulfide bond</keyword>
<dbReference type="PANTHER" id="PTHR12411">
    <property type="entry name" value="CYSTEINE PROTEASE FAMILY C1-RELATED"/>
    <property type="match status" value="1"/>
</dbReference>